<proteinExistence type="predicted"/>
<sequence>MIMDIYTVLALLCVTSACCIFLGFAAGRGFRREDRLKAQARAWNQGFRTADKIWEETYDLVTPDEDRTSDENPYATELEKMRNA</sequence>
<keyword evidence="2" id="KW-1133">Transmembrane helix</keyword>
<keyword evidence="2" id="KW-0472">Membrane</keyword>
<evidence type="ECO:0000256" key="2">
    <source>
        <dbReference type="SAM" id="Phobius"/>
    </source>
</evidence>
<dbReference type="KEGG" id="vg:55007175"/>
<dbReference type="EMBL" id="MK016495">
    <property type="protein sequence ID" value="AYQ99494.1"/>
    <property type="molecule type" value="Genomic_DNA"/>
</dbReference>
<keyword evidence="4" id="KW-1185">Reference proteome</keyword>
<name>A0A3G3LZA7_9CAUD</name>
<dbReference type="RefSeq" id="YP_009815942.1">
    <property type="nucleotide sequence ID" value="NC_048101.1"/>
</dbReference>
<dbReference type="GeneID" id="55007175"/>
<organism evidence="3 4">
    <name type="scientific">Microbacterium phage Goodman</name>
    <dbReference type="NCBI Taxonomy" id="2484206"/>
    <lineage>
        <taxon>Viruses</taxon>
        <taxon>Duplodnaviria</taxon>
        <taxon>Heunggongvirae</taxon>
        <taxon>Uroviricota</taxon>
        <taxon>Caudoviricetes</taxon>
        <taxon>Goodmanvirus</taxon>
        <taxon>Goodmanvirus goodman</taxon>
    </lineage>
</organism>
<gene>
    <name evidence="3" type="primary">38</name>
    <name evidence="3" type="ORF">PBI_GOODMAN_38</name>
</gene>
<evidence type="ECO:0000256" key="1">
    <source>
        <dbReference type="SAM" id="MobiDB-lite"/>
    </source>
</evidence>
<feature type="transmembrane region" description="Helical" evidence="2">
    <location>
        <begin position="6"/>
        <end position="27"/>
    </location>
</feature>
<reference evidence="3 4" key="1">
    <citation type="submission" date="2018-10" db="EMBL/GenBank/DDBJ databases">
        <authorList>
            <person name="Garlena R.A."/>
            <person name="Russell D.A."/>
            <person name="Pope W.H."/>
            <person name="Jacobs-Sera D."/>
            <person name="Hatfull G.F."/>
        </authorList>
    </citation>
    <scope>NUCLEOTIDE SEQUENCE [LARGE SCALE GENOMIC DNA]</scope>
</reference>
<evidence type="ECO:0000313" key="4">
    <source>
        <dbReference type="Proteomes" id="UP000279037"/>
    </source>
</evidence>
<feature type="region of interest" description="Disordered" evidence="1">
    <location>
        <begin position="63"/>
        <end position="84"/>
    </location>
</feature>
<evidence type="ECO:0000313" key="3">
    <source>
        <dbReference type="EMBL" id="AYQ99494.1"/>
    </source>
</evidence>
<dbReference type="Proteomes" id="UP000279037">
    <property type="component" value="Segment"/>
</dbReference>
<protein>
    <submittedName>
        <fullName evidence="3">Uncharacterized protein</fullName>
    </submittedName>
</protein>
<keyword evidence="2" id="KW-0812">Transmembrane</keyword>
<accession>A0A3G3LZA7</accession>